<organism evidence="2 3">
    <name type="scientific">Shinella kummerowiae</name>
    <dbReference type="NCBI Taxonomy" id="417745"/>
    <lineage>
        <taxon>Bacteria</taxon>
        <taxon>Pseudomonadati</taxon>
        <taxon>Pseudomonadota</taxon>
        <taxon>Alphaproteobacteria</taxon>
        <taxon>Hyphomicrobiales</taxon>
        <taxon>Rhizobiaceae</taxon>
        <taxon>Shinella</taxon>
    </lineage>
</organism>
<sequence length="236" mass="26905">MKALVELFWFKYSQLQHAVRTGNERLISMLDREIEPALAAVLNREANDASELRSQFQFVVDLLREESEDRACVLRQAHSFKVLLDRYFGTEEAGTPFGLKLPEVARPMTVPRVVEDGLLNEAILDSLPDRVAVIATDYRYIYSNPLNAERFSEKPIDLVGRHVVEFIGVQRFESRVKRHLDRCFAGEMVEYDYLSSRRGNAMIRCRMTPCMSAAGNALGAILVLQELHEVRDPMAA</sequence>
<feature type="domain" description="PAS fold-4" evidence="1">
    <location>
        <begin position="124"/>
        <end position="231"/>
    </location>
</feature>
<gene>
    <name evidence="2" type="ORF">GR138_00795</name>
</gene>
<evidence type="ECO:0000313" key="2">
    <source>
        <dbReference type="EMBL" id="MXN43704.1"/>
    </source>
</evidence>
<keyword evidence="3" id="KW-1185">Reference proteome</keyword>
<dbReference type="OrthoDB" id="7865850at2"/>
<reference evidence="2 3" key="1">
    <citation type="submission" date="2019-12" db="EMBL/GenBank/DDBJ databases">
        <title>Shinella kummerowiae sp. nov., a symbiotic bacterium isolated from root nodules of the herbal legume Kummerowia stipulacea.</title>
        <authorList>
            <person name="Gao J."/>
        </authorList>
    </citation>
    <scope>NUCLEOTIDE SEQUENCE [LARGE SCALE GENOMIC DNA]</scope>
    <source>
        <strain evidence="2 3">CCBAU 25048</strain>
    </source>
</reference>
<dbReference type="Pfam" id="PF08448">
    <property type="entry name" value="PAS_4"/>
    <property type="match status" value="1"/>
</dbReference>
<evidence type="ECO:0000313" key="3">
    <source>
        <dbReference type="Proteomes" id="UP000435802"/>
    </source>
</evidence>
<dbReference type="AlphaFoldDB" id="A0A6N8S3Q3"/>
<dbReference type="RefSeq" id="WP_160856717.1">
    <property type="nucleotide sequence ID" value="NZ_WUMK01000001.1"/>
</dbReference>
<dbReference type="Proteomes" id="UP000435802">
    <property type="component" value="Unassembled WGS sequence"/>
</dbReference>
<dbReference type="InterPro" id="IPR035965">
    <property type="entry name" value="PAS-like_dom_sf"/>
</dbReference>
<proteinExistence type="predicted"/>
<dbReference type="Gene3D" id="3.30.450.20">
    <property type="entry name" value="PAS domain"/>
    <property type="match status" value="1"/>
</dbReference>
<evidence type="ECO:0000259" key="1">
    <source>
        <dbReference type="Pfam" id="PF08448"/>
    </source>
</evidence>
<dbReference type="InterPro" id="IPR013656">
    <property type="entry name" value="PAS_4"/>
</dbReference>
<dbReference type="SUPFAM" id="SSF55785">
    <property type="entry name" value="PYP-like sensor domain (PAS domain)"/>
    <property type="match status" value="1"/>
</dbReference>
<comment type="caution">
    <text evidence="2">The sequence shown here is derived from an EMBL/GenBank/DDBJ whole genome shotgun (WGS) entry which is preliminary data.</text>
</comment>
<protein>
    <submittedName>
        <fullName evidence="2">PAS domain-containing protein</fullName>
    </submittedName>
</protein>
<dbReference type="EMBL" id="WUMK01000001">
    <property type="protein sequence ID" value="MXN43704.1"/>
    <property type="molecule type" value="Genomic_DNA"/>
</dbReference>
<accession>A0A6N8S3Q3</accession>
<name>A0A6N8S3Q3_9HYPH</name>